<dbReference type="EMBL" id="JBBXMP010000024">
    <property type="protein sequence ID" value="KAL0067574.1"/>
    <property type="molecule type" value="Genomic_DNA"/>
</dbReference>
<dbReference type="Pfam" id="PF04129">
    <property type="entry name" value="Vps52_CC"/>
    <property type="match status" value="1"/>
</dbReference>
<sequence length="564" mass="63660">MTDDNGQTPQDNTHRPIYSTRAKEFVELHDQVQTSVDLLDSLESFLSTFQKDLSAVSGQISELQDRSNDIDNRLKSRRKIEKPLSNLVADITIPPSIATTILDSDVSEQWIPTIETFERQLEMTKSRSRVKAARDLGEVAEGLRIVASTKLRAFFLALLQPIRSSVTTNMQVIQTSVFLKYRSLFSFLQRQSAPVANELQRAYLGVARTYYETGFRRYIRSLGWIKGRQVEKFETITSSQWIPLDPSTSQDRISHSRLEGPGVTLAYMADDKTHKEPLEALFRSLLLVFMDNATAEYTFLQTFFTPEPITMDTPSSPMVPLTPASEGSSRSRKSSIANAEIPIDPKTTQANTDALWKQVFEPVTNYVQSFVQTTLEPPPNVITLLTMIRLAENVVSEMENRGCPPGVSFVFGVRLQLWPLFQKLMSEHIEALKKLAEGSGGGYFSRAVVANEATVKSMCQRYISLFGAFVALTVQEEETMIFSNLLRLRQELQKLTEKHAGQISDPISRATMQSSIYEILLQGLNKGLQSVAHPKSQQELAYWGKLEEEARRKIVSLRQTGNRR</sequence>
<dbReference type="Pfam" id="PF20655">
    <property type="entry name" value="Vps52_C"/>
    <property type="match status" value="2"/>
</dbReference>
<evidence type="ECO:0000259" key="6">
    <source>
        <dbReference type="Pfam" id="PF04129"/>
    </source>
</evidence>
<name>A0ABR3A2N6_9AGAR</name>
<evidence type="ECO:0000256" key="2">
    <source>
        <dbReference type="ARBA" id="ARBA00008180"/>
    </source>
</evidence>
<evidence type="ECO:0000256" key="3">
    <source>
        <dbReference type="ARBA" id="ARBA00022448"/>
    </source>
</evidence>
<keyword evidence="3" id="KW-0813">Transport</keyword>
<dbReference type="InterPro" id="IPR048361">
    <property type="entry name" value="Vps52_C"/>
</dbReference>
<evidence type="ECO:0000313" key="8">
    <source>
        <dbReference type="EMBL" id="KAL0067574.1"/>
    </source>
</evidence>
<proteinExistence type="inferred from homology"/>
<evidence type="ECO:0000256" key="4">
    <source>
        <dbReference type="ARBA" id="ARBA00022927"/>
    </source>
</evidence>
<evidence type="ECO:0000259" key="7">
    <source>
        <dbReference type="Pfam" id="PF20655"/>
    </source>
</evidence>
<comment type="caution">
    <text evidence="8">The sequence shown here is derived from an EMBL/GenBank/DDBJ whole genome shotgun (WGS) entry which is preliminary data.</text>
</comment>
<evidence type="ECO:0000313" key="9">
    <source>
        <dbReference type="Proteomes" id="UP001437256"/>
    </source>
</evidence>
<protein>
    <submittedName>
        <fullName evidence="8">Vacuolar protein sorting-associated protein 52</fullName>
    </submittedName>
</protein>
<feature type="domain" description="Vps52 C-terminal" evidence="7">
    <location>
        <begin position="350"/>
        <end position="526"/>
    </location>
</feature>
<evidence type="ECO:0000256" key="1">
    <source>
        <dbReference type="ARBA" id="ARBA00004601"/>
    </source>
</evidence>
<keyword evidence="5" id="KW-0333">Golgi apparatus</keyword>
<comment type="similarity">
    <text evidence="2">Belongs to the VPS52 family.</text>
</comment>
<comment type="subcellular location">
    <subcellularLocation>
        <location evidence="1">Golgi apparatus</location>
        <location evidence="1">trans-Golgi network</location>
    </subcellularLocation>
</comment>
<feature type="domain" description="Vps52 C-terminal" evidence="7">
    <location>
        <begin position="263"/>
        <end position="305"/>
    </location>
</feature>
<keyword evidence="9" id="KW-1185">Reference proteome</keyword>
<dbReference type="PANTHER" id="PTHR14190">
    <property type="entry name" value="SUPPRESSOR OF ACTIN MUTATIONS 2/VACUOLAR PROTEIN SORTING 52"/>
    <property type="match status" value="1"/>
</dbReference>
<feature type="domain" description="Vps52 coiled-coil" evidence="6">
    <location>
        <begin position="23"/>
        <end position="188"/>
    </location>
</feature>
<keyword evidence="4" id="KW-0653">Protein transport</keyword>
<dbReference type="InterPro" id="IPR007258">
    <property type="entry name" value="Vps52"/>
</dbReference>
<accession>A0ABR3A2N6</accession>
<evidence type="ECO:0000256" key="5">
    <source>
        <dbReference type="ARBA" id="ARBA00023034"/>
    </source>
</evidence>
<dbReference type="PANTHER" id="PTHR14190:SF7">
    <property type="entry name" value="VACUOLAR PROTEIN SORTING-ASSOCIATED PROTEIN 52 HOMOLOG"/>
    <property type="match status" value="1"/>
</dbReference>
<gene>
    <name evidence="8" type="primary">VPS52</name>
    <name evidence="8" type="ORF">AAF712_005289</name>
</gene>
<reference evidence="8 9" key="1">
    <citation type="submission" date="2024-05" db="EMBL/GenBank/DDBJ databases">
        <title>A draft genome resource for the thread blight pathogen Marasmius tenuissimus strain MS-2.</title>
        <authorList>
            <person name="Yulfo-Soto G.E."/>
            <person name="Baruah I.K."/>
            <person name="Amoako-Attah I."/>
            <person name="Bukari Y."/>
            <person name="Meinhardt L.W."/>
            <person name="Bailey B.A."/>
            <person name="Cohen S.P."/>
        </authorList>
    </citation>
    <scope>NUCLEOTIDE SEQUENCE [LARGE SCALE GENOMIC DNA]</scope>
    <source>
        <strain evidence="8 9">MS-2</strain>
    </source>
</reference>
<organism evidence="8 9">
    <name type="scientific">Marasmius tenuissimus</name>
    <dbReference type="NCBI Taxonomy" id="585030"/>
    <lineage>
        <taxon>Eukaryota</taxon>
        <taxon>Fungi</taxon>
        <taxon>Dikarya</taxon>
        <taxon>Basidiomycota</taxon>
        <taxon>Agaricomycotina</taxon>
        <taxon>Agaricomycetes</taxon>
        <taxon>Agaricomycetidae</taxon>
        <taxon>Agaricales</taxon>
        <taxon>Marasmiineae</taxon>
        <taxon>Marasmiaceae</taxon>
        <taxon>Marasmius</taxon>
    </lineage>
</organism>
<dbReference type="Proteomes" id="UP001437256">
    <property type="component" value="Unassembled WGS sequence"/>
</dbReference>
<dbReference type="InterPro" id="IPR048319">
    <property type="entry name" value="Vps52_CC"/>
</dbReference>